<keyword evidence="1" id="KW-0245">EGF-like domain</keyword>
<keyword evidence="6" id="KW-1185">Reference proteome</keyword>
<dbReference type="CDD" id="cd00054">
    <property type="entry name" value="EGF_CA"/>
    <property type="match status" value="1"/>
</dbReference>
<dbReference type="SUPFAM" id="SSF57196">
    <property type="entry name" value="EGF/Laminin"/>
    <property type="match status" value="1"/>
</dbReference>
<dbReference type="InterPro" id="IPR001881">
    <property type="entry name" value="EGF-like_Ca-bd_dom"/>
</dbReference>
<feature type="domain" description="EGF-like calcium-binding" evidence="4">
    <location>
        <begin position="47"/>
        <end position="94"/>
    </location>
</feature>
<proteinExistence type="predicted"/>
<evidence type="ECO:0000256" key="2">
    <source>
        <dbReference type="ARBA" id="ARBA00023157"/>
    </source>
</evidence>
<evidence type="ECO:0000313" key="6">
    <source>
        <dbReference type="Proteomes" id="UP001158576"/>
    </source>
</evidence>
<sequence>MKSIELFLVFGQSAAADLKYSVMEEIERIENAVKQSLVEYDNLEIVREDFCSKYGSHCTNQTENGLCKNFVNGYVCGCQPGFVKDFRSSYHLCKDINECTMRSHDCPRNTICKNTNGSYKCIEKKISFNEKLVNFFFWIFSE</sequence>
<dbReference type="Pfam" id="PF07645">
    <property type="entry name" value="EGF_CA"/>
    <property type="match status" value="1"/>
</dbReference>
<gene>
    <name evidence="5" type="ORF">OKIOD_LOCUS1004</name>
</gene>
<evidence type="ECO:0000259" key="4">
    <source>
        <dbReference type="SMART" id="SM00179"/>
    </source>
</evidence>
<dbReference type="InterPro" id="IPR051586">
    <property type="entry name" value="PKC-binding_NELL"/>
</dbReference>
<organism evidence="5 6">
    <name type="scientific">Oikopleura dioica</name>
    <name type="common">Tunicate</name>
    <dbReference type="NCBI Taxonomy" id="34765"/>
    <lineage>
        <taxon>Eukaryota</taxon>
        <taxon>Metazoa</taxon>
        <taxon>Chordata</taxon>
        <taxon>Tunicata</taxon>
        <taxon>Appendicularia</taxon>
        <taxon>Copelata</taxon>
        <taxon>Oikopleuridae</taxon>
        <taxon>Oikopleura</taxon>
    </lineage>
</organism>
<evidence type="ECO:0000256" key="3">
    <source>
        <dbReference type="ARBA" id="ARBA00023180"/>
    </source>
</evidence>
<dbReference type="InterPro" id="IPR049883">
    <property type="entry name" value="NOTCH1_EGF-like"/>
</dbReference>
<dbReference type="InterPro" id="IPR018097">
    <property type="entry name" value="EGF_Ca-bd_CS"/>
</dbReference>
<dbReference type="Proteomes" id="UP001158576">
    <property type="component" value="Chromosome PAR"/>
</dbReference>
<evidence type="ECO:0000313" key="5">
    <source>
        <dbReference type="EMBL" id="CAG5080019.1"/>
    </source>
</evidence>
<dbReference type="PANTHER" id="PTHR24042:SF5">
    <property type="entry name" value="EGF-LIKE CALCIUM-BINDING DOMAIN-CONTAINING PROTEIN"/>
    <property type="match status" value="1"/>
</dbReference>
<dbReference type="SMART" id="SM00179">
    <property type="entry name" value="EGF_CA"/>
    <property type="match status" value="2"/>
</dbReference>
<dbReference type="Gene3D" id="2.10.25.10">
    <property type="entry name" value="Laminin"/>
    <property type="match status" value="2"/>
</dbReference>
<dbReference type="PANTHER" id="PTHR24042">
    <property type="entry name" value="NEL HOMOLOG"/>
    <property type="match status" value="1"/>
</dbReference>
<reference evidence="5 6" key="1">
    <citation type="submission" date="2021-04" db="EMBL/GenBank/DDBJ databases">
        <authorList>
            <person name="Bliznina A."/>
        </authorList>
    </citation>
    <scope>NUCLEOTIDE SEQUENCE [LARGE SCALE GENOMIC DNA]</scope>
</reference>
<keyword evidence="3" id="KW-0325">Glycoprotein</keyword>
<keyword evidence="2" id="KW-1015">Disulfide bond</keyword>
<dbReference type="PROSITE" id="PS01187">
    <property type="entry name" value="EGF_CA"/>
    <property type="match status" value="1"/>
</dbReference>
<feature type="domain" description="EGF-like calcium-binding" evidence="4">
    <location>
        <begin position="95"/>
        <end position="122"/>
    </location>
</feature>
<protein>
    <submittedName>
        <fullName evidence="5">Oidioi.mRNA.OKI2018_I69.PAR.g9446.t1.cds</fullName>
    </submittedName>
</protein>
<name>A0ABN7RR32_OIKDI</name>
<accession>A0ABN7RR32</accession>
<evidence type="ECO:0000256" key="1">
    <source>
        <dbReference type="ARBA" id="ARBA00022536"/>
    </source>
</evidence>
<dbReference type="EMBL" id="OU015568">
    <property type="protein sequence ID" value="CAG5080019.1"/>
    <property type="molecule type" value="Genomic_DNA"/>
</dbReference>